<dbReference type="InterPro" id="IPR027417">
    <property type="entry name" value="P-loop_NTPase"/>
</dbReference>
<evidence type="ECO:0008006" key="4">
    <source>
        <dbReference type="Google" id="ProtNLM"/>
    </source>
</evidence>
<dbReference type="SUPFAM" id="SSF52540">
    <property type="entry name" value="P-loop containing nucleoside triphosphate hydrolases"/>
    <property type="match status" value="1"/>
</dbReference>
<evidence type="ECO:0000313" key="3">
    <source>
        <dbReference type="EMBL" id="JAT01705.1"/>
    </source>
</evidence>
<dbReference type="GO" id="GO:0005525">
    <property type="term" value="F:GTP binding"/>
    <property type="evidence" value="ECO:0007669"/>
    <property type="project" value="UniProtKB-KW"/>
</dbReference>
<sequence length="164" mass="18828">RAVHRDSITEYTGLSKLGEALSTMNRHVCMPGGEEPHADVGERYANVLHGLNFSLSIPPRIPLDAVPRNEYREIEEFAFNLWKAQYKNNIFEHNIELWRQFWITCERADTIAQIVDSRDPGFFINQDIFAMYPSKGHLILYNKSDLVPASRADVALHYSCPAYS</sequence>
<dbReference type="EMBL" id="GECU01006002">
    <property type="protein sequence ID" value="JAT01705.1"/>
    <property type="molecule type" value="Transcribed_RNA"/>
</dbReference>
<organism evidence="3">
    <name type="scientific">Homalodisca liturata</name>
    <dbReference type="NCBI Taxonomy" id="320908"/>
    <lineage>
        <taxon>Eukaryota</taxon>
        <taxon>Metazoa</taxon>
        <taxon>Ecdysozoa</taxon>
        <taxon>Arthropoda</taxon>
        <taxon>Hexapoda</taxon>
        <taxon>Insecta</taxon>
        <taxon>Pterygota</taxon>
        <taxon>Neoptera</taxon>
        <taxon>Paraneoptera</taxon>
        <taxon>Hemiptera</taxon>
        <taxon>Auchenorrhyncha</taxon>
        <taxon>Membracoidea</taxon>
        <taxon>Cicadellidae</taxon>
        <taxon>Cicadellinae</taxon>
        <taxon>Proconiini</taxon>
        <taxon>Homalodisca</taxon>
    </lineage>
</organism>
<evidence type="ECO:0000256" key="2">
    <source>
        <dbReference type="ARBA" id="ARBA00023134"/>
    </source>
</evidence>
<dbReference type="AlphaFoldDB" id="A0A1B6JR34"/>
<evidence type="ECO:0000256" key="1">
    <source>
        <dbReference type="ARBA" id="ARBA00022741"/>
    </source>
</evidence>
<accession>A0A1B6JR34</accession>
<dbReference type="InterPro" id="IPR043358">
    <property type="entry name" value="GNL1-like"/>
</dbReference>
<dbReference type="GO" id="GO:0003924">
    <property type="term" value="F:GTPase activity"/>
    <property type="evidence" value="ECO:0007669"/>
    <property type="project" value="InterPro"/>
</dbReference>
<protein>
    <recommendedName>
        <fullName evidence="4">G domain-containing protein</fullName>
    </recommendedName>
</protein>
<dbReference type="PANTHER" id="PTHR45709">
    <property type="entry name" value="LARGE SUBUNIT GTPASE 1 HOMOLOG-RELATED"/>
    <property type="match status" value="1"/>
</dbReference>
<keyword evidence="1" id="KW-0547">Nucleotide-binding</keyword>
<keyword evidence="2" id="KW-0342">GTP-binding</keyword>
<proteinExistence type="predicted"/>
<dbReference type="Gene3D" id="3.40.50.300">
    <property type="entry name" value="P-loop containing nucleotide triphosphate hydrolases"/>
    <property type="match status" value="1"/>
</dbReference>
<name>A0A1B6JR34_9HEMI</name>
<gene>
    <name evidence="3" type="ORF">g.56309</name>
</gene>
<feature type="non-terminal residue" evidence="3">
    <location>
        <position position="164"/>
    </location>
</feature>
<feature type="non-terminal residue" evidence="3">
    <location>
        <position position="1"/>
    </location>
</feature>
<reference evidence="3" key="1">
    <citation type="submission" date="2015-11" db="EMBL/GenBank/DDBJ databases">
        <title>De novo transcriptome assembly of four potential Pierce s Disease insect vectors from Arizona vineyards.</title>
        <authorList>
            <person name="Tassone E.E."/>
        </authorList>
    </citation>
    <scope>NUCLEOTIDE SEQUENCE</scope>
</reference>